<dbReference type="NCBIfam" id="TIGR01571">
    <property type="entry name" value="A_thal_Cys_rich"/>
    <property type="match status" value="1"/>
</dbReference>
<accession>A0ABD3HTL7</accession>
<dbReference type="InterPro" id="IPR006461">
    <property type="entry name" value="PLAC_motif_containing"/>
</dbReference>
<proteinExistence type="predicted"/>
<organism evidence="1 2">
    <name type="scientific">Riccia sorocarpa</name>
    <dbReference type="NCBI Taxonomy" id="122646"/>
    <lineage>
        <taxon>Eukaryota</taxon>
        <taxon>Viridiplantae</taxon>
        <taxon>Streptophyta</taxon>
        <taxon>Embryophyta</taxon>
        <taxon>Marchantiophyta</taxon>
        <taxon>Marchantiopsida</taxon>
        <taxon>Marchantiidae</taxon>
        <taxon>Marchantiales</taxon>
        <taxon>Ricciaceae</taxon>
        <taxon>Riccia</taxon>
    </lineage>
</organism>
<dbReference type="Pfam" id="PF04749">
    <property type="entry name" value="PLAC8"/>
    <property type="match status" value="1"/>
</dbReference>
<protein>
    <submittedName>
        <fullName evidence="1">Uncharacterized protein</fullName>
    </submittedName>
</protein>
<evidence type="ECO:0000313" key="1">
    <source>
        <dbReference type="EMBL" id="KAL3692704.1"/>
    </source>
</evidence>
<name>A0ABD3HTL7_9MARC</name>
<dbReference type="Proteomes" id="UP001633002">
    <property type="component" value="Unassembled WGS sequence"/>
</dbReference>
<dbReference type="AlphaFoldDB" id="A0ABD3HTL7"/>
<sequence length="213" mass="23963">MTAVGGHSDFRWSSSLYDYKEITRDPVTCAWGTFCPCVLFGRNVNQITDGETSFARACVTDLFMGGCLCWCCCLPFYAAPFREKLRKKQNLPMDPYTDVHTHMFCHPCALCQEERQLQAKENIPMNAPGKANIDRHPEETTKHVEELKKAMNDQEDKPAEPQRMTRDQFELGPVSWIGPVSLDSSHFTVSGSIFGNLDGLVVGTISYVQISDL</sequence>
<gene>
    <name evidence="1" type="ORF">R1sor_006355</name>
</gene>
<comment type="caution">
    <text evidence="1">The sequence shown here is derived from an EMBL/GenBank/DDBJ whole genome shotgun (WGS) entry which is preliminary data.</text>
</comment>
<keyword evidence="2" id="KW-1185">Reference proteome</keyword>
<dbReference type="EMBL" id="JBJQOH010000003">
    <property type="protein sequence ID" value="KAL3692704.1"/>
    <property type="molecule type" value="Genomic_DNA"/>
</dbReference>
<reference evidence="1 2" key="1">
    <citation type="submission" date="2024-09" db="EMBL/GenBank/DDBJ databases">
        <title>Chromosome-scale assembly of Riccia sorocarpa.</title>
        <authorList>
            <person name="Paukszto L."/>
        </authorList>
    </citation>
    <scope>NUCLEOTIDE SEQUENCE [LARGE SCALE GENOMIC DNA]</scope>
    <source>
        <strain evidence="1">LP-2024</strain>
        <tissue evidence="1">Aerial parts of the thallus</tissue>
    </source>
</reference>
<evidence type="ECO:0000313" key="2">
    <source>
        <dbReference type="Proteomes" id="UP001633002"/>
    </source>
</evidence>
<dbReference type="PANTHER" id="PTHR15907">
    <property type="entry name" value="DUF614 FAMILY PROTEIN-RELATED"/>
    <property type="match status" value="1"/>
</dbReference>